<dbReference type="CDD" id="cd01837">
    <property type="entry name" value="SGNH_plant_lipase_like"/>
    <property type="match status" value="1"/>
</dbReference>
<dbReference type="OrthoDB" id="1600564at2759"/>
<dbReference type="Pfam" id="PF00657">
    <property type="entry name" value="Lipase_GDSL"/>
    <property type="match status" value="1"/>
</dbReference>
<comment type="similarity">
    <text evidence="1">Belongs to the 'GDSL' lipolytic enzyme family.</text>
</comment>
<protein>
    <submittedName>
        <fullName evidence="4">GDSL esterase/lipase 1</fullName>
    </submittedName>
</protein>
<evidence type="ECO:0000313" key="5">
    <source>
        <dbReference type="Proteomes" id="UP000516437"/>
    </source>
</evidence>
<sequence length="333" mass="37280">MMSPSFPHFCFLVLCASLVIPTRCLICLPEDHVALFIFGDSLFDAGNNNYINTTTSLQANYWPYGESFFKYPTGRHSVGRLIPDFIGKLTYSVIDLNTQLNHFEHLETVLRQRLGEAEAKKLLARAVYLFSVGGNDYAVPFTSNSSVLQSYSQKEYVDMVIGNLTSVIKEIYEKGGRKFAVINMAPLGCVPLAKALNPRNTGACIEELTSLATLHNKALSHHLQTLASQLKGFRYSNTNFNSFLTERMNDPSKYGFKEGKSGCCGTGPYRGINSCGGTKSVKVYELCENPSEYLFFDSAHPTERANQQLAELMWNGDLNITRPYSIKELVKHW</sequence>
<evidence type="ECO:0000313" key="4">
    <source>
        <dbReference type="EMBL" id="KAB1206978.1"/>
    </source>
</evidence>
<gene>
    <name evidence="4" type="ORF">CJ030_MR7G008106</name>
</gene>
<dbReference type="SUPFAM" id="SSF52266">
    <property type="entry name" value="SGNH hydrolase"/>
    <property type="match status" value="1"/>
</dbReference>
<dbReference type="InterPro" id="IPR044552">
    <property type="entry name" value="GLIP1-5/GLL25"/>
</dbReference>
<dbReference type="GO" id="GO:0006629">
    <property type="term" value="P:lipid metabolic process"/>
    <property type="evidence" value="ECO:0007669"/>
    <property type="project" value="InterPro"/>
</dbReference>
<keyword evidence="5" id="KW-1185">Reference proteome</keyword>
<name>A0A6A1V4Y3_9ROSI</name>
<organism evidence="4 5">
    <name type="scientific">Morella rubra</name>
    <name type="common">Chinese bayberry</name>
    <dbReference type="NCBI Taxonomy" id="262757"/>
    <lineage>
        <taxon>Eukaryota</taxon>
        <taxon>Viridiplantae</taxon>
        <taxon>Streptophyta</taxon>
        <taxon>Embryophyta</taxon>
        <taxon>Tracheophyta</taxon>
        <taxon>Spermatophyta</taxon>
        <taxon>Magnoliopsida</taxon>
        <taxon>eudicotyledons</taxon>
        <taxon>Gunneridae</taxon>
        <taxon>Pentapetalae</taxon>
        <taxon>rosids</taxon>
        <taxon>fabids</taxon>
        <taxon>Fagales</taxon>
        <taxon>Myricaceae</taxon>
        <taxon>Morella</taxon>
    </lineage>
</organism>
<dbReference type="PANTHER" id="PTHR45966:SF1">
    <property type="entry name" value="GDSL ESTERASE_LIPASE 1-RELATED"/>
    <property type="match status" value="1"/>
</dbReference>
<evidence type="ECO:0000256" key="1">
    <source>
        <dbReference type="ARBA" id="ARBA00008668"/>
    </source>
</evidence>
<dbReference type="EMBL" id="RXIC02000025">
    <property type="protein sequence ID" value="KAB1206978.1"/>
    <property type="molecule type" value="Genomic_DNA"/>
</dbReference>
<reference evidence="4 5" key="1">
    <citation type="journal article" date="2019" name="Plant Biotechnol. J.">
        <title>The red bayberry genome and genetic basis of sex determination.</title>
        <authorList>
            <person name="Jia H.M."/>
            <person name="Jia H.J."/>
            <person name="Cai Q.L."/>
            <person name="Wang Y."/>
            <person name="Zhao H.B."/>
            <person name="Yang W.F."/>
            <person name="Wang G.Y."/>
            <person name="Li Y.H."/>
            <person name="Zhan D.L."/>
            <person name="Shen Y.T."/>
            <person name="Niu Q.F."/>
            <person name="Chang L."/>
            <person name="Qiu J."/>
            <person name="Zhao L."/>
            <person name="Xie H.B."/>
            <person name="Fu W.Y."/>
            <person name="Jin J."/>
            <person name="Li X.W."/>
            <person name="Jiao Y."/>
            <person name="Zhou C.C."/>
            <person name="Tu T."/>
            <person name="Chai C.Y."/>
            <person name="Gao J.L."/>
            <person name="Fan L.J."/>
            <person name="van de Weg E."/>
            <person name="Wang J.Y."/>
            <person name="Gao Z.S."/>
        </authorList>
    </citation>
    <scope>NUCLEOTIDE SEQUENCE [LARGE SCALE GENOMIC DNA]</scope>
    <source>
        <tissue evidence="4">Leaves</tissue>
    </source>
</reference>
<dbReference type="PANTHER" id="PTHR45966">
    <property type="entry name" value="GDSL-LIKE LIPASE/ACYLHYDROLASE"/>
    <property type="match status" value="1"/>
</dbReference>
<dbReference type="Proteomes" id="UP000516437">
    <property type="component" value="Chromosome 7"/>
</dbReference>
<dbReference type="InterPro" id="IPR035669">
    <property type="entry name" value="SGNH_plant_lipase-like"/>
</dbReference>
<dbReference type="PROSITE" id="PS01098">
    <property type="entry name" value="LIPASE_GDSL_SER"/>
    <property type="match status" value="1"/>
</dbReference>
<feature type="signal peptide" evidence="3">
    <location>
        <begin position="1"/>
        <end position="24"/>
    </location>
</feature>
<accession>A0A6A1V4Y3</accession>
<keyword evidence="2 3" id="KW-0732">Signal</keyword>
<proteinExistence type="inferred from homology"/>
<comment type="caution">
    <text evidence="4">The sequence shown here is derived from an EMBL/GenBank/DDBJ whole genome shotgun (WGS) entry which is preliminary data.</text>
</comment>
<feature type="chain" id="PRO_5025560964" evidence="3">
    <location>
        <begin position="25"/>
        <end position="333"/>
    </location>
</feature>
<evidence type="ECO:0000256" key="2">
    <source>
        <dbReference type="ARBA" id="ARBA00022729"/>
    </source>
</evidence>
<evidence type="ECO:0000256" key="3">
    <source>
        <dbReference type="SAM" id="SignalP"/>
    </source>
</evidence>
<dbReference type="InterPro" id="IPR036514">
    <property type="entry name" value="SGNH_hydro_sf"/>
</dbReference>
<dbReference type="AlphaFoldDB" id="A0A6A1V4Y3"/>
<dbReference type="InterPro" id="IPR008265">
    <property type="entry name" value="Lipase_GDSL_AS"/>
</dbReference>
<dbReference type="InterPro" id="IPR001087">
    <property type="entry name" value="GDSL"/>
</dbReference>
<dbReference type="GO" id="GO:0016298">
    <property type="term" value="F:lipase activity"/>
    <property type="evidence" value="ECO:0007669"/>
    <property type="project" value="InterPro"/>
</dbReference>
<dbReference type="Gene3D" id="3.40.50.1110">
    <property type="entry name" value="SGNH hydrolase"/>
    <property type="match status" value="1"/>
</dbReference>